<gene>
    <name evidence="1" type="ORF">DXG03_002270</name>
</gene>
<reference evidence="1" key="1">
    <citation type="submission" date="2020-07" db="EMBL/GenBank/DDBJ databases">
        <authorList>
            <person name="Nieuwenhuis M."/>
            <person name="Van De Peppel L.J.J."/>
        </authorList>
    </citation>
    <scope>NUCLEOTIDE SEQUENCE</scope>
    <source>
        <strain evidence="1">AP01</strain>
        <tissue evidence="1">Mycelium</tissue>
    </source>
</reference>
<evidence type="ECO:0000313" key="1">
    <source>
        <dbReference type="EMBL" id="KAG5642725.1"/>
    </source>
</evidence>
<sequence length="180" mass="20421">MVTPAIPPGKRAIQAVRFTLLSNDQGQAPDIDIEENLRGTYQGSNTWFEAAIIRDDREEVPQYLFQVRQPRQPIDAFNRDAFTREQAREIKNSLKGTERWQLQYNVQAVCTPKLYQIVWMKGEVINDEVEAVSRSKGAGTGRGFVSTLRPGDRVALVLRAQHQGWANCIWGAEIEILHSV</sequence>
<keyword evidence="2" id="KW-1185">Reference proteome</keyword>
<evidence type="ECO:0000313" key="2">
    <source>
        <dbReference type="Proteomes" id="UP000775547"/>
    </source>
</evidence>
<dbReference type="AlphaFoldDB" id="A0A9P7G4L5"/>
<protein>
    <submittedName>
        <fullName evidence="1">Uncharacterized protein</fullName>
    </submittedName>
</protein>
<dbReference type="Proteomes" id="UP000775547">
    <property type="component" value="Unassembled WGS sequence"/>
</dbReference>
<dbReference type="EMBL" id="JABCKV010000162">
    <property type="protein sequence ID" value="KAG5642725.1"/>
    <property type="molecule type" value="Genomic_DNA"/>
</dbReference>
<organism evidence="1 2">
    <name type="scientific">Asterophora parasitica</name>
    <dbReference type="NCBI Taxonomy" id="117018"/>
    <lineage>
        <taxon>Eukaryota</taxon>
        <taxon>Fungi</taxon>
        <taxon>Dikarya</taxon>
        <taxon>Basidiomycota</taxon>
        <taxon>Agaricomycotina</taxon>
        <taxon>Agaricomycetes</taxon>
        <taxon>Agaricomycetidae</taxon>
        <taxon>Agaricales</taxon>
        <taxon>Tricholomatineae</taxon>
        <taxon>Lyophyllaceae</taxon>
        <taxon>Asterophora</taxon>
    </lineage>
</organism>
<reference evidence="1" key="2">
    <citation type="submission" date="2021-10" db="EMBL/GenBank/DDBJ databases">
        <title>Phylogenomics reveals ancestral predisposition of the termite-cultivated fungus Termitomyces towards a domesticated lifestyle.</title>
        <authorList>
            <person name="Auxier B."/>
            <person name="Grum-Grzhimaylo A."/>
            <person name="Cardenas M.E."/>
            <person name="Lodge J.D."/>
            <person name="Laessoe T."/>
            <person name="Pedersen O."/>
            <person name="Smith M.E."/>
            <person name="Kuyper T.W."/>
            <person name="Franco-Molano E.A."/>
            <person name="Baroni T.J."/>
            <person name="Aanen D.K."/>
        </authorList>
    </citation>
    <scope>NUCLEOTIDE SEQUENCE</scope>
    <source>
        <strain evidence="1">AP01</strain>
        <tissue evidence="1">Mycelium</tissue>
    </source>
</reference>
<dbReference type="OrthoDB" id="66095at2759"/>
<proteinExistence type="predicted"/>
<comment type="caution">
    <text evidence="1">The sequence shown here is derived from an EMBL/GenBank/DDBJ whole genome shotgun (WGS) entry which is preliminary data.</text>
</comment>
<name>A0A9P7G4L5_9AGAR</name>
<accession>A0A9P7G4L5</accession>